<reference evidence="6" key="1">
    <citation type="journal article" date="2019" name="Int. J. Syst. Evol. Microbiol.">
        <title>The Global Catalogue of Microorganisms (GCM) 10K type strain sequencing project: providing services to taxonomists for standard genome sequencing and annotation.</title>
        <authorList>
            <consortium name="The Broad Institute Genomics Platform"/>
            <consortium name="The Broad Institute Genome Sequencing Center for Infectious Disease"/>
            <person name="Wu L."/>
            <person name="Ma J."/>
        </authorList>
    </citation>
    <scope>NUCLEOTIDE SEQUENCE [LARGE SCALE GENOMIC DNA]</scope>
    <source>
        <strain evidence="6">CGMCC 4.7323</strain>
    </source>
</reference>
<dbReference type="InterPro" id="IPR041678">
    <property type="entry name" value="TetR_C_16"/>
</dbReference>
<dbReference type="SUPFAM" id="SSF46689">
    <property type="entry name" value="Homeodomain-like"/>
    <property type="match status" value="1"/>
</dbReference>
<evidence type="ECO:0000256" key="1">
    <source>
        <dbReference type="ARBA" id="ARBA00023125"/>
    </source>
</evidence>
<dbReference type="Proteomes" id="UP000600080">
    <property type="component" value="Unassembled WGS sequence"/>
</dbReference>
<dbReference type="InterPro" id="IPR050109">
    <property type="entry name" value="HTH-type_TetR-like_transc_reg"/>
</dbReference>
<proteinExistence type="predicted"/>
<keyword evidence="1 2" id="KW-0238">DNA-binding</keyword>
<name>A0ABQ2IW72_9ACTN</name>
<evidence type="ECO:0000256" key="2">
    <source>
        <dbReference type="PROSITE-ProRule" id="PRU00335"/>
    </source>
</evidence>
<feature type="domain" description="HTH tetR-type" evidence="4">
    <location>
        <begin position="36"/>
        <end position="96"/>
    </location>
</feature>
<evidence type="ECO:0000313" key="5">
    <source>
        <dbReference type="EMBL" id="GGN31852.1"/>
    </source>
</evidence>
<dbReference type="Gene3D" id="1.10.357.10">
    <property type="entry name" value="Tetracycline Repressor, domain 2"/>
    <property type="match status" value="1"/>
</dbReference>
<dbReference type="GeneID" id="301546080"/>
<dbReference type="PANTHER" id="PTHR30055">
    <property type="entry name" value="HTH-TYPE TRANSCRIPTIONAL REGULATOR RUTR"/>
    <property type="match status" value="1"/>
</dbReference>
<dbReference type="SUPFAM" id="SSF48498">
    <property type="entry name" value="Tetracyclin repressor-like, C-terminal domain"/>
    <property type="match status" value="1"/>
</dbReference>
<feature type="DNA-binding region" description="H-T-H motif" evidence="2">
    <location>
        <begin position="59"/>
        <end position="78"/>
    </location>
</feature>
<dbReference type="PRINTS" id="PR00455">
    <property type="entry name" value="HTHTETR"/>
</dbReference>
<sequence length="214" mass="23463">MTCADAATNASGRAAPQHTEARGPCPEAALPERKGERTRRRILAAARRRFAEVGYERATIRAIAAEAEVDKSSVMQYFGSKQELFREAVRWHLPHDELTTGDPGQVVENRLRGMLDHWAADQDTPMAVLLRTSMTSEEAAELLRRRVTAEVTDHLAAAIDGPDARLRAALFGAMMMGIASQRHLLHLPDLAEADVDDIVRLAAPLLRGLIAPEA</sequence>
<gene>
    <name evidence="5" type="ORF">GCM10012285_01680</name>
</gene>
<dbReference type="InterPro" id="IPR009057">
    <property type="entry name" value="Homeodomain-like_sf"/>
</dbReference>
<dbReference type="PANTHER" id="PTHR30055:SF146">
    <property type="entry name" value="HTH-TYPE TRANSCRIPTIONAL DUAL REGULATOR CECR"/>
    <property type="match status" value="1"/>
</dbReference>
<evidence type="ECO:0000256" key="3">
    <source>
        <dbReference type="SAM" id="MobiDB-lite"/>
    </source>
</evidence>
<dbReference type="PROSITE" id="PS50977">
    <property type="entry name" value="HTH_TETR_2"/>
    <property type="match status" value="1"/>
</dbReference>
<dbReference type="EMBL" id="BMND01000001">
    <property type="protein sequence ID" value="GGN31852.1"/>
    <property type="molecule type" value="Genomic_DNA"/>
</dbReference>
<accession>A0ABQ2IW72</accession>
<protein>
    <submittedName>
        <fullName evidence="5">Transcriptional regulator, TetR family protein</fullName>
    </submittedName>
</protein>
<dbReference type="Pfam" id="PF17920">
    <property type="entry name" value="TetR_C_16"/>
    <property type="match status" value="1"/>
</dbReference>
<dbReference type="Pfam" id="PF00440">
    <property type="entry name" value="TetR_N"/>
    <property type="match status" value="1"/>
</dbReference>
<dbReference type="InterPro" id="IPR036271">
    <property type="entry name" value="Tet_transcr_reg_TetR-rel_C_sf"/>
</dbReference>
<keyword evidence="6" id="KW-1185">Reference proteome</keyword>
<dbReference type="InterPro" id="IPR001647">
    <property type="entry name" value="HTH_TetR"/>
</dbReference>
<feature type="region of interest" description="Disordered" evidence="3">
    <location>
        <begin position="1"/>
        <end position="37"/>
    </location>
</feature>
<evidence type="ECO:0000259" key="4">
    <source>
        <dbReference type="PROSITE" id="PS50977"/>
    </source>
</evidence>
<dbReference type="RefSeq" id="WP_189095400.1">
    <property type="nucleotide sequence ID" value="NZ_BMND01000001.1"/>
</dbReference>
<organism evidence="5 6">
    <name type="scientific">Streptomyces kronopolitis</name>
    <dbReference type="NCBI Taxonomy" id="1612435"/>
    <lineage>
        <taxon>Bacteria</taxon>
        <taxon>Bacillati</taxon>
        <taxon>Actinomycetota</taxon>
        <taxon>Actinomycetes</taxon>
        <taxon>Kitasatosporales</taxon>
        <taxon>Streptomycetaceae</taxon>
        <taxon>Streptomyces</taxon>
    </lineage>
</organism>
<evidence type="ECO:0000313" key="6">
    <source>
        <dbReference type="Proteomes" id="UP000600080"/>
    </source>
</evidence>
<comment type="caution">
    <text evidence="5">The sequence shown here is derived from an EMBL/GenBank/DDBJ whole genome shotgun (WGS) entry which is preliminary data.</text>
</comment>